<comment type="caution">
    <text evidence="1">The sequence shown here is derived from an EMBL/GenBank/DDBJ whole genome shotgun (WGS) entry which is preliminary data.</text>
</comment>
<dbReference type="EMBL" id="BORQ01000003">
    <property type="protein sequence ID" value="GIO31729.1"/>
    <property type="molecule type" value="Genomic_DNA"/>
</dbReference>
<dbReference type="AlphaFoldDB" id="A0A919XFN7"/>
<sequence>MKVTVELTDPHTKFIINNLYPLYLHDLSEIWGWKPNKYGVLYTSGSCQEEIAETKNDGIKLIFRFDHGDFNSEEALYD</sequence>
<organism evidence="1 2">
    <name type="scientific">Paenibacillus albilobatus</name>
    <dbReference type="NCBI Taxonomy" id="2716884"/>
    <lineage>
        <taxon>Bacteria</taxon>
        <taxon>Bacillati</taxon>
        <taxon>Bacillota</taxon>
        <taxon>Bacilli</taxon>
        <taxon>Bacillales</taxon>
        <taxon>Paenibacillaceae</taxon>
        <taxon>Paenibacillus</taxon>
    </lineage>
</organism>
<name>A0A919XFN7_9BACL</name>
<evidence type="ECO:0000313" key="2">
    <source>
        <dbReference type="Proteomes" id="UP000679779"/>
    </source>
</evidence>
<protein>
    <submittedName>
        <fullName evidence="1">Uncharacterized protein</fullName>
    </submittedName>
</protein>
<reference evidence="1" key="1">
    <citation type="submission" date="2021-03" db="EMBL/GenBank/DDBJ databases">
        <title>Antimicrobial resistance genes in bacteria isolated from Japanese honey, and their potential for conferring macrolide and lincosamide resistance in the American foulbrood pathogen Paenibacillus larvae.</title>
        <authorList>
            <person name="Okamoto M."/>
            <person name="Kumagai M."/>
            <person name="Kanamori H."/>
            <person name="Takamatsu D."/>
        </authorList>
    </citation>
    <scope>NUCLEOTIDE SEQUENCE</scope>
    <source>
        <strain evidence="1">J2TS6</strain>
    </source>
</reference>
<accession>A0A919XFN7</accession>
<evidence type="ECO:0000313" key="1">
    <source>
        <dbReference type="EMBL" id="GIO31729.1"/>
    </source>
</evidence>
<proteinExistence type="predicted"/>
<gene>
    <name evidence="1" type="ORF">J2TS6_28700</name>
</gene>
<keyword evidence="2" id="KW-1185">Reference proteome</keyword>
<dbReference type="Proteomes" id="UP000679779">
    <property type="component" value="Unassembled WGS sequence"/>
</dbReference>